<accession>A0ACB7ZCG8</accession>
<proteinExistence type="predicted"/>
<reference evidence="1 2" key="1">
    <citation type="journal article" date="2021" name="Hortic Res">
        <title>High-quality reference genome and annotation aids understanding of berry development for evergreen blueberry (Vaccinium darrowii).</title>
        <authorList>
            <person name="Yu J."/>
            <person name="Hulse-Kemp A.M."/>
            <person name="Babiker E."/>
            <person name="Staton M."/>
        </authorList>
    </citation>
    <scope>NUCLEOTIDE SEQUENCE [LARGE SCALE GENOMIC DNA]</scope>
    <source>
        <strain evidence="2">cv. NJ 8807/NJ 8810</strain>
        <tissue evidence="1">Young leaf</tissue>
    </source>
</reference>
<keyword evidence="2" id="KW-1185">Reference proteome</keyword>
<comment type="caution">
    <text evidence="1">The sequence shown here is derived from an EMBL/GenBank/DDBJ whole genome shotgun (WGS) entry which is preliminary data.</text>
</comment>
<dbReference type="EMBL" id="CM037162">
    <property type="protein sequence ID" value="KAH7863132.1"/>
    <property type="molecule type" value="Genomic_DNA"/>
</dbReference>
<dbReference type="Proteomes" id="UP000828048">
    <property type="component" value="Chromosome 12"/>
</dbReference>
<organism evidence="1 2">
    <name type="scientific">Vaccinium darrowii</name>
    <dbReference type="NCBI Taxonomy" id="229202"/>
    <lineage>
        <taxon>Eukaryota</taxon>
        <taxon>Viridiplantae</taxon>
        <taxon>Streptophyta</taxon>
        <taxon>Embryophyta</taxon>
        <taxon>Tracheophyta</taxon>
        <taxon>Spermatophyta</taxon>
        <taxon>Magnoliopsida</taxon>
        <taxon>eudicotyledons</taxon>
        <taxon>Gunneridae</taxon>
        <taxon>Pentapetalae</taxon>
        <taxon>asterids</taxon>
        <taxon>Ericales</taxon>
        <taxon>Ericaceae</taxon>
        <taxon>Vaccinioideae</taxon>
        <taxon>Vaccinieae</taxon>
        <taxon>Vaccinium</taxon>
    </lineage>
</organism>
<evidence type="ECO:0000313" key="2">
    <source>
        <dbReference type="Proteomes" id="UP000828048"/>
    </source>
</evidence>
<evidence type="ECO:0000313" key="1">
    <source>
        <dbReference type="EMBL" id="KAH7863132.1"/>
    </source>
</evidence>
<gene>
    <name evidence="1" type="ORF">Vadar_013726</name>
</gene>
<name>A0ACB7ZCG8_9ERIC</name>
<protein>
    <submittedName>
        <fullName evidence="1">Uncharacterized protein</fullName>
    </submittedName>
</protein>
<sequence>MRLRQDGTFKQVSLATVSKDLNVKEIQSQLAYNLDFRFDALADDHEARTTQLWHKFNNVERYLVILDDLWEEVDIKELQEPEAWTLFKKKVENSIESQLELYSLGYQVCKKCKGLPIVINLIGATLEGKQDYAWVNPLDKLERYMLTNVEGINPSVWTSLRASFYWEAFCPCPPSFQWKALVTSMVLPSKTPQIPDPSDVGIAREEQALLVDHVALQWRGND</sequence>